<feature type="domain" description="AB hydrolase-1" evidence="1">
    <location>
        <begin position="49"/>
        <end position="286"/>
    </location>
</feature>
<dbReference type="PANTHER" id="PTHR46438">
    <property type="entry name" value="ALPHA/BETA-HYDROLASES SUPERFAMILY PROTEIN"/>
    <property type="match status" value="1"/>
</dbReference>
<accession>A0ABP5LYX1</accession>
<gene>
    <name evidence="2" type="ORF">GCM10009844_44350</name>
</gene>
<dbReference type="InterPro" id="IPR029058">
    <property type="entry name" value="AB_hydrolase_fold"/>
</dbReference>
<dbReference type="GO" id="GO:0016787">
    <property type="term" value="F:hydrolase activity"/>
    <property type="evidence" value="ECO:0007669"/>
    <property type="project" value="UniProtKB-KW"/>
</dbReference>
<proteinExistence type="predicted"/>
<sequence length="294" mass="31508">MTDPDVATRSRDGRRAREQLLHAIPVTEQHVTAAGVPTAVLVGGDGPPLVLLHGPGEFALTWIRVIPDLVKTHRVIAPDLPGHGASGVGEGSLDVDRVLAWLGDLVEQTCPAPPHVAGHLLGGAIGARFSVAHGDALRGLVLVDTFGLRRLRPSPLFTLTLVNFLARPTEGSRDRFFRQCFIDMDALRGSLGPLWEPLMTYALAGAHSPDQKVALRSMMPPLGLRAIAEEELARIPVPTTLIWGRHDRQTPLSVAQRVSSRHGWPLHVIEGAGDDPAFEQPAAVVSALADACRP</sequence>
<dbReference type="InterPro" id="IPR000073">
    <property type="entry name" value="AB_hydrolase_1"/>
</dbReference>
<dbReference type="Gene3D" id="3.40.50.1820">
    <property type="entry name" value="alpha/beta hydrolase"/>
    <property type="match status" value="1"/>
</dbReference>
<comment type="caution">
    <text evidence="2">The sequence shown here is derived from an EMBL/GenBank/DDBJ whole genome shotgun (WGS) entry which is preliminary data.</text>
</comment>
<dbReference type="EMBL" id="BAAAQR010000019">
    <property type="protein sequence ID" value="GAA2156254.1"/>
    <property type="molecule type" value="Genomic_DNA"/>
</dbReference>
<dbReference type="Proteomes" id="UP001501771">
    <property type="component" value="Unassembled WGS sequence"/>
</dbReference>
<reference evidence="3" key="1">
    <citation type="journal article" date="2019" name="Int. J. Syst. Evol. Microbiol.">
        <title>The Global Catalogue of Microorganisms (GCM) 10K type strain sequencing project: providing services to taxonomists for standard genome sequencing and annotation.</title>
        <authorList>
            <consortium name="The Broad Institute Genomics Platform"/>
            <consortium name="The Broad Institute Genome Sequencing Center for Infectious Disease"/>
            <person name="Wu L."/>
            <person name="Ma J."/>
        </authorList>
    </citation>
    <scope>NUCLEOTIDE SEQUENCE [LARGE SCALE GENOMIC DNA]</scope>
    <source>
        <strain evidence="3">JCM 16022</strain>
    </source>
</reference>
<keyword evidence="2" id="KW-0378">Hydrolase</keyword>
<evidence type="ECO:0000313" key="3">
    <source>
        <dbReference type="Proteomes" id="UP001501771"/>
    </source>
</evidence>
<dbReference type="SUPFAM" id="SSF53474">
    <property type="entry name" value="alpha/beta-Hydrolases"/>
    <property type="match status" value="1"/>
</dbReference>
<protein>
    <submittedName>
        <fullName evidence="2">Alpha/beta fold hydrolase</fullName>
    </submittedName>
</protein>
<name>A0ABP5LYX1_9ACTN</name>
<dbReference type="PRINTS" id="PR00111">
    <property type="entry name" value="ABHYDROLASE"/>
</dbReference>
<keyword evidence="3" id="KW-1185">Reference proteome</keyword>
<evidence type="ECO:0000259" key="1">
    <source>
        <dbReference type="Pfam" id="PF12697"/>
    </source>
</evidence>
<dbReference type="Pfam" id="PF12697">
    <property type="entry name" value="Abhydrolase_6"/>
    <property type="match status" value="1"/>
</dbReference>
<evidence type="ECO:0000313" key="2">
    <source>
        <dbReference type="EMBL" id="GAA2156254.1"/>
    </source>
</evidence>
<organism evidence="2 3">
    <name type="scientific">Nocardioides koreensis</name>
    <dbReference type="NCBI Taxonomy" id="433651"/>
    <lineage>
        <taxon>Bacteria</taxon>
        <taxon>Bacillati</taxon>
        <taxon>Actinomycetota</taxon>
        <taxon>Actinomycetes</taxon>
        <taxon>Propionibacteriales</taxon>
        <taxon>Nocardioidaceae</taxon>
        <taxon>Nocardioides</taxon>
    </lineage>
</organism>
<dbReference type="RefSeq" id="WP_344157982.1">
    <property type="nucleotide sequence ID" value="NZ_BAAAQR010000019.1"/>
</dbReference>